<dbReference type="GO" id="GO:0004016">
    <property type="term" value="F:adenylate cyclase activity"/>
    <property type="evidence" value="ECO:0007669"/>
    <property type="project" value="TreeGrafter"/>
</dbReference>
<dbReference type="RefSeq" id="WP_043754697.1">
    <property type="nucleotide sequence ID" value="NZ_AQQX01000026.1"/>
</dbReference>
<keyword evidence="2" id="KW-0067">ATP-binding</keyword>
<dbReference type="GO" id="GO:0005737">
    <property type="term" value="C:cytoplasm"/>
    <property type="evidence" value="ECO:0007669"/>
    <property type="project" value="TreeGrafter"/>
</dbReference>
<keyword evidence="1" id="KW-0547">Nucleotide-binding</keyword>
<dbReference type="SMART" id="SM00421">
    <property type="entry name" value="HTH_LUXR"/>
    <property type="match status" value="1"/>
</dbReference>
<dbReference type="PROSITE" id="PS50043">
    <property type="entry name" value="HTH_LUXR_2"/>
    <property type="match status" value="1"/>
</dbReference>
<protein>
    <recommendedName>
        <fullName evidence="3">HTH luxR-type domain-containing protein</fullName>
    </recommendedName>
</protein>
<dbReference type="PANTHER" id="PTHR16305">
    <property type="entry name" value="TESTICULAR SOLUBLE ADENYLYL CYCLASE"/>
    <property type="match status" value="1"/>
</dbReference>
<dbReference type="GO" id="GO:0006355">
    <property type="term" value="P:regulation of DNA-templated transcription"/>
    <property type="evidence" value="ECO:0007669"/>
    <property type="project" value="InterPro"/>
</dbReference>
<dbReference type="GO" id="GO:0003677">
    <property type="term" value="F:DNA binding"/>
    <property type="evidence" value="ECO:0007669"/>
    <property type="project" value="InterPro"/>
</dbReference>
<dbReference type="PANTHER" id="PTHR16305:SF35">
    <property type="entry name" value="TRANSCRIPTIONAL ACTIVATOR DOMAIN"/>
    <property type="match status" value="1"/>
</dbReference>
<dbReference type="InterPro" id="IPR000792">
    <property type="entry name" value="Tscrpt_reg_LuxR_C"/>
</dbReference>
<accession>A0A0A0E9A0</accession>
<dbReference type="AlphaFoldDB" id="A0A0A0E9A0"/>
<dbReference type="SMART" id="SM00382">
    <property type="entry name" value="AAA"/>
    <property type="match status" value="1"/>
</dbReference>
<dbReference type="GO" id="GO:0005524">
    <property type="term" value="F:ATP binding"/>
    <property type="evidence" value="ECO:0007669"/>
    <property type="project" value="UniProtKB-KW"/>
</dbReference>
<dbReference type="InterPro" id="IPR036388">
    <property type="entry name" value="WH-like_DNA-bd_sf"/>
</dbReference>
<dbReference type="Gene3D" id="1.25.40.10">
    <property type="entry name" value="Tetratricopeptide repeat domain"/>
    <property type="match status" value="2"/>
</dbReference>
<dbReference type="SUPFAM" id="SSF48452">
    <property type="entry name" value="TPR-like"/>
    <property type="match status" value="2"/>
</dbReference>
<dbReference type="SUPFAM" id="SSF46894">
    <property type="entry name" value="C-terminal effector domain of the bipartite response regulators"/>
    <property type="match status" value="1"/>
</dbReference>
<feature type="domain" description="HTH luxR-type" evidence="3">
    <location>
        <begin position="789"/>
        <end position="854"/>
    </location>
</feature>
<reference evidence="4 5" key="1">
    <citation type="journal article" date="2015" name="Antonie Van Leeuwenhoek">
        <title>Pseudooceanicola atlanticus gen. nov. sp. nov., isolated from surface seawater of the Atlantic Ocean and reclassification of Oceanicola batsensis, Oceanicola marinus, Oceanicola nitratireducens, Oceanicola nanhaiensis, Oceanicola antarcticus and Oceanicola flagellatus, as Pseudooceanicola batsensis comb. nov., Pseudooceanicola marinus comb. nov., Pseudooceanicola nitratireducens comb. nov., Pseudooceanicola nanhaiensis comb. nov., Pseudooceanicola antarcticus comb. nov., and Pseudooceanicola flagellatus comb. nov.</title>
        <authorList>
            <person name="Lai Q."/>
            <person name="Li G."/>
            <person name="Liu X."/>
            <person name="Du Y."/>
            <person name="Sun F."/>
            <person name="Shao Z."/>
        </authorList>
    </citation>
    <scope>NUCLEOTIDE SEQUENCE [LARGE SCALE GENOMIC DNA]</scope>
    <source>
        <strain evidence="4 5">22II-s11g</strain>
    </source>
</reference>
<dbReference type="InterPro" id="IPR003593">
    <property type="entry name" value="AAA+_ATPase"/>
</dbReference>
<organism evidence="4 5">
    <name type="scientific">Pseudooceanicola atlanticus</name>
    <dbReference type="NCBI Taxonomy" id="1461694"/>
    <lineage>
        <taxon>Bacteria</taxon>
        <taxon>Pseudomonadati</taxon>
        <taxon>Pseudomonadota</taxon>
        <taxon>Alphaproteobacteria</taxon>
        <taxon>Rhodobacterales</taxon>
        <taxon>Paracoccaceae</taxon>
        <taxon>Pseudooceanicola</taxon>
    </lineage>
</organism>
<sequence length="865" mass="94197">MELIERGTILHTLTRMMERAATHDGGLVCLFGEAGSGKTALVRHLAAQADLRVLWGACEDFATPETLGPLADWERQEMRGTFSPPGPDVPRSRFFSDMFASLSDTPTLAIIEDLHWADDATLDFVRFVGRRQAGAPLMLLITARDDDREARTRLRNVLTHVPRDHLDYIDVPPFSLGAVEYLAAGSGRNAKDIFRLTGGNPFFVTELLRMQETLPQTVRDTVLARFDVMPAATQDAMQMAAIFPGRVEADVLDLLAPGASERLEIASDVGLIESDATTYAFRHELGRRSIEMELSPGRRRALNAAALSVLRDRPGISTARLVHHADAAGERAAVAELAPRAAREATAIGAHREAARHLQNALAASPPANTADRAQLCEALAFELHLLGRMPEAISAETEALEIRRSLEDPIGEGDAQRWLSRMHSLSGDRVAADRHAADAYRVLAAQPPGPELAMACSNLGQLAMLAGDLRETLKWSDRAIPLAEKMGRVDIVAHALNNTGSALSHADPEASRDALDRALELSLAHELPEHAARAYTNAGYMALAVYDHPRARRMLPEGIAYCEARDLDSWVWYMTGTRAMLLVRDGAWTEAAEAALGVLMKTQASPMLKFPATAALAKVRLRRGDPEAGSLIRSLADYLVTGNEPPRFLIHALLMAEEAWLKGEADTHVARRISEASALAEQCGDRWSGGALWQLGRKLGLDMKAPTELEAPHRHLARGDWRAAAAAWAGLGCPFERALALVDGDAEAQRMGLDLLDGLGAAATAARVRLDLRERGVQSVPRGPRASTRENAAGLTSRQNKVLELLSRGLTNGEIAERLFISPRTVDHHVSAILEKLDARSRMEAVLKAREMMVLPTAEGKENR</sequence>
<evidence type="ECO:0000259" key="3">
    <source>
        <dbReference type="PROSITE" id="PS50043"/>
    </source>
</evidence>
<gene>
    <name evidence="4" type="ORF">ATO9_22535</name>
</gene>
<evidence type="ECO:0000256" key="2">
    <source>
        <dbReference type="ARBA" id="ARBA00022840"/>
    </source>
</evidence>
<dbReference type="EMBL" id="AQQX01000026">
    <property type="protein sequence ID" value="KGM46673.1"/>
    <property type="molecule type" value="Genomic_DNA"/>
</dbReference>
<keyword evidence="5" id="KW-1185">Reference proteome</keyword>
<dbReference type="Gene3D" id="1.10.10.10">
    <property type="entry name" value="Winged helix-like DNA-binding domain superfamily/Winged helix DNA-binding domain"/>
    <property type="match status" value="1"/>
</dbReference>
<dbReference type="InterPro" id="IPR041664">
    <property type="entry name" value="AAA_16"/>
</dbReference>
<proteinExistence type="predicted"/>
<evidence type="ECO:0000256" key="1">
    <source>
        <dbReference type="ARBA" id="ARBA00022741"/>
    </source>
</evidence>
<name>A0A0A0E9A0_9RHOB</name>
<dbReference type="PROSITE" id="PS00622">
    <property type="entry name" value="HTH_LUXR_1"/>
    <property type="match status" value="1"/>
</dbReference>
<dbReference type="OrthoDB" id="341967at2"/>
<comment type="caution">
    <text evidence="4">The sequence shown here is derived from an EMBL/GenBank/DDBJ whole genome shotgun (WGS) entry which is preliminary data.</text>
</comment>
<dbReference type="SUPFAM" id="SSF52540">
    <property type="entry name" value="P-loop containing nucleoside triphosphate hydrolases"/>
    <property type="match status" value="1"/>
</dbReference>
<evidence type="ECO:0000313" key="4">
    <source>
        <dbReference type="EMBL" id="KGM46673.1"/>
    </source>
</evidence>
<dbReference type="Pfam" id="PF00196">
    <property type="entry name" value="GerE"/>
    <property type="match status" value="1"/>
</dbReference>
<dbReference type="eggNOG" id="COG2197">
    <property type="taxonomic scope" value="Bacteria"/>
</dbReference>
<dbReference type="Pfam" id="PF13191">
    <property type="entry name" value="AAA_16"/>
    <property type="match status" value="1"/>
</dbReference>
<dbReference type="InterPro" id="IPR016032">
    <property type="entry name" value="Sig_transdc_resp-reg_C-effctor"/>
</dbReference>
<dbReference type="STRING" id="1461694.ATO9_22535"/>
<dbReference type="CDD" id="cd06170">
    <property type="entry name" value="LuxR_C_like"/>
    <property type="match status" value="1"/>
</dbReference>
<dbReference type="eggNOG" id="COG2909">
    <property type="taxonomic scope" value="Bacteria"/>
</dbReference>
<dbReference type="InterPro" id="IPR011990">
    <property type="entry name" value="TPR-like_helical_dom_sf"/>
</dbReference>
<dbReference type="InterPro" id="IPR027417">
    <property type="entry name" value="P-loop_NTPase"/>
</dbReference>
<evidence type="ECO:0000313" key="5">
    <source>
        <dbReference type="Proteomes" id="UP000030004"/>
    </source>
</evidence>
<dbReference type="Proteomes" id="UP000030004">
    <property type="component" value="Unassembled WGS sequence"/>
</dbReference>
<dbReference type="PRINTS" id="PR00038">
    <property type="entry name" value="HTHLUXR"/>
</dbReference>